<evidence type="ECO:0000313" key="2">
    <source>
        <dbReference type="EMBL" id="GAA0167540.1"/>
    </source>
</evidence>
<evidence type="ECO:0000313" key="3">
    <source>
        <dbReference type="Proteomes" id="UP001454036"/>
    </source>
</evidence>
<gene>
    <name evidence="2" type="ORF">LIER_40398</name>
</gene>
<dbReference type="EMBL" id="BAABME010023205">
    <property type="protein sequence ID" value="GAA0167540.1"/>
    <property type="molecule type" value="Genomic_DNA"/>
</dbReference>
<sequence length="99" mass="11361">MEAKFEMSMVGELKHFLGFQIRQMEDSIFISQSNYAKNMLKKFGMETSKSKRTPFAAHVKVTKDEDGKTVDVADIFIKGLDVNQFEYLRTTLGLCVENK</sequence>
<evidence type="ECO:0000259" key="1">
    <source>
        <dbReference type="Pfam" id="PF07727"/>
    </source>
</evidence>
<comment type="caution">
    <text evidence="2">The sequence shown here is derived from an EMBL/GenBank/DDBJ whole genome shotgun (WGS) entry which is preliminary data.</text>
</comment>
<dbReference type="InterPro" id="IPR013103">
    <property type="entry name" value="RVT_2"/>
</dbReference>
<reference evidence="2 3" key="1">
    <citation type="submission" date="2024-01" db="EMBL/GenBank/DDBJ databases">
        <title>The complete chloroplast genome sequence of Lithospermum erythrorhizon: insights into the phylogenetic relationship among Boraginaceae species and the maternal lineages of purple gromwells.</title>
        <authorList>
            <person name="Okada T."/>
            <person name="Watanabe K."/>
        </authorList>
    </citation>
    <scope>NUCLEOTIDE SEQUENCE [LARGE SCALE GENOMIC DNA]</scope>
</reference>
<name>A0AAV3QXD2_LITER</name>
<feature type="domain" description="Reverse transcriptase Ty1/copia-type" evidence="1">
    <location>
        <begin position="1"/>
        <end position="55"/>
    </location>
</feature>
<dbReference type="Proteomes" id="UP001454036">
    <property type="component" value="Unassembled WGS sequence"/>
</dbReference>
<protein>
    <recommendedName>
        <fullName evidence="1">Reverse transcriptase Ty1/copia-type domain-containing protein</fullName>
    </recommendedName>
</protein>
<dbReference type="Pfam" id="PF07727">
    <property type="entry name" value="RVT_2"/>
    <property type="match status" value="1"/>
</dbReference>
<proteinExistence type="predicted"/>
<accession>A0AAV3QXD2</accession>
<dbReference type="AlphaFoldDB" id="A0AAV3QXD2"/>
<organism evidence="2 3">
    <name type="scientific">Lithospermum erythrorhizon</name>
    <name type="common">Purple gromwell</name>
    <name type="synonym">Lithospermum officinale var. erythrorhizon</name>
    <dbReference type="NCBI Taxonomy" id="34254"/>
    <lineage>
        <taxon>Eukaryota</taxon>
        <taxon>Viridiplantae</taxon>
        <taxon>Streptophyta</taxon>
        <taxon>Embryophyta</taxon>
        <taxon>Tracheophyta</taxon>
        <taxon>Spermatophyta</taxon>
        <taxon>Magnoliopsida</taxon>
        <taxon>eudicotyledons</taxon>
        <taxon>Gunneridae</taxon>
        <taxon>Pentapetalae</taxon>
        <taxon>asterids</taxon>
        <taxon>lamiids</taxon>
        <taxon>Boraginales</taxon>
        <taxon>Boraginaceae</taxon>
        <taxon>Boraginoideae</taxon>
        <taxon>Lithospermeae</taxon>
        <taxon>Lithospermum</taxon>
    </lineage>
</organism>
<keyword evidence="3" id="KW-1185">Reference proteome</keyword>